<sequence>INWLNEDPVWVDQWPLTKQKLQILNKLVEEQLELKHIAPSVSPWNSPVFVIQKASGKWRLLIDLRQVNSRMESMGSIQPGMPSLTQLPAGWPLVVIDLKDCFFHILLRKEDRPKFAFSVPAVNAEAPNRRFEWCVLPQGMKNSPTLCQMYVSKVLEPLRRQCAEAVILHYMDDIVICAKEQSTVDNTLQLALQILSANKLAVSKEKIQYTEAWKYLGWTVTASTILPQQIKLKRDISTLNDLQKLLGTINWIRPIVGITTDELHPLFSLLKGDSQLSSIRKLTPEALKALDLVEKKLSSITPNRKIEGILPSFIIFLGKTQPFGILGQLFNGEKSWIFLPHQFSKMVTTFVEMIGQLIFKGRTRCWELCRQEPQTIYLPLSSERLTQMLTVSTEFQIAMSEFEGQISYHIPQNKILQAIGELPIQLKFIQSDKPIPDAKNIFTDGSGRTSNAVVVWQENSSWKQDVHRVEGSPQIVELSAVVRAFFLFKNEPINLISDSAYVIGVVKRIEHSYLKNINNDVLFSLFQTLLFLINHRTHPFFAVHIKAHTTLPGP</sequence>
<name>A0A7K5ZTK3_ONYCO</name>
<keyword evidence="12" id="KW-1185">Reference proteome</keyword>
<keyword evidence="3" id="KW-0808">Transferase</keyword>
<evidence type="ECO:0000256" key="3">
    <source>
        <dbReference type="ARBA" id="ARBA00022679"/>
    </source>
</evidence>
<protein>
    <recommendedName>
        <fullName evidence="2">ribonuclease H</fullName>
        <ecNumber evidence="2">3.1.26.4</ecNumber>
    </recommendedName>
</protein>
<dbReference type="GO" id="GO:0035613">
    <property type="term" value="F:RNA stem-loop binding"/>
    <property type="evidence" value="ECO:0007669"/>
    <property type="project" value="TreeGrafter"/>
</dbReference>
<evidence type="ECO:0000313" key="11">
    <source>
        <dbReference type="EMBL" id="NWU80953.1"/>
    </source>
</evidence>
<evidence type="ECO:0000256" key="1">
    <source>
        <dbReference type="ARBA" id="ARBA00010879"/>
    </source>
</evidence>
<keyword evidence="5" id="KW-0540">Nuclease</keyword>
<keyword evidence="4" id="KW-0548">Nucleotidyltransferase</keyword>
<evidence type="ECO:0000256" key="6">
    <source>
        <dbReference type="ARBA" id="ARBA00022759"/>
    </source>
</evidence>
<evidence type="ECO:0000313" key="12">
    <source>
        <dbReference type="Proteomes" id="UP000550309"/>
    </source>
</evidence>
<dbReference type="Pfam" id="PF00078">
    <property type="entry name" value="RVT_1"/>
    <property type="match status" value="1"/>
</dbReference>
<feature type="domain" description="Reverse transcriptase" evidence="9">
    <location>
        <begin position="32"/>
        <end position="220"/>
    </location>
</feature>
<accession>A0A7K5ZTK3</accession>
<dbReference type="Proteomes" id="UP000550309">
    <property type="component" value="Unassembled WGS sequence"/>
</dbReference>
<feature type="non-terminal residue" evidence="11">
    <location>
        <position position="554"/>
    </location>
</feature>
<dbReference type="Gene3D" id="3.10.10.10">
    <property type="entry name" value="HIV Type 1 Reverse Transcriptase, subunit A, domain 1"/>
    <property type="match status" value="1"/>
</dbReference>
<proteinExistence type="inferred from homology"/>
<dbReference type="InterPro" id="IPR000477">
    <property type="entry name" value="RT_dom"/>
</dbReference>
<evidence type="ECO:0000259" key="9">
    <source>
        <dbReference type="PROSITE" id="PS50878"/>
    </source>
</evidence>
<keyword evidence="8" id="KW-0695">RNA-directed DNA polymerase</keyword>
<evidence type="ECO:0000256" key="5">
    <source>
        <dbReference type="ARBA" id="ARBA00022722"/>
    </source>
</evidence>
<dbReference type="PROSITE" id="PS50879">
    <property type="entry name" value="RNASE_H_1"/>
    <property type="match status" value="1"/>
</dbReference>
<dbReference type="SUPFAM" id="SSF56672">
    <property type="entry name" value="DNA/RNA polymerases"/>
    <property type="match status" value="1"/>
</dbReference>
<organism evidence="11 12">
    <name type="scientific">Onychorhynchus coronatus</name>
    <name type="common">Royal flycatcher</name>
    <dbReference type="NCBI Taxonomy" id="360224"/>
    <lineage>
        <taxon>Eukaryota</taxon>
        <taxon>Metazoa</taxon>
        <taxon>Chordata</taxon>
        <taxon>Craniata</taxon>
        <taxon>Vertebrata</taxon>
        <taxon>Euteleostomi</taxon>
        <taxon>Archelosauria</taxon>
        <taxon>Archosauria</taxon>
        <taxon>Dinosauria</taxon>
        <taxon>Saurischia</taxon>
        <taxon>Theropoda</taxon>
        <taxon>Coelurosauria</taxon>
        <taxon>Aves</taxon>
        <taxon>Neognathae</taxon>
        <taxon>Neoaves</taxon>
        <taxon>Telluraves</taxon>
        <taxon>Australaves</taxon>
        <taxon>Passeriformes</taxon>
        <taxon>Tyrannidae</taxon>
        <taxon>Onychorhynchus</taxon>
    </lineage>
</organism>
<keyword evidence="7" id="KW-0378">Hydrolase</keyword>
<dbReference type="InterPro" id="IPR010661">
    <property type="entry name" value="RVT_thumb"/>
</dbReference>
<reference evidence="11 12" key="1">
    <citation type="submission" date="2019-09" db="EMBL/GenBank/DDBJ databases">
        <title>Bird 10,000 Genomes (B10K) Project - Family phase.</title>
        <authorList>
            <person name="Zhang G."/>
        </authorList>
    </citation>
    <scope>NUCLEOTIDE SEQUENCE [LARGE SCALE GENOMIC DNA]</scope>
    <source>
        <strain evidence="11">B10K-DU-028-75</strain>
        <tissue evidence="11">Mixed tissue sample</tissue>
    </source>
</reference>
<dbReference type="Gene3D" id="3.30.70.270">
    <property type="match status" value="2"/>
</dbReference>
<dbReference type="InterPro" id="IPR036397">
    <property type="entry name" value="RNaseH_sf"/>
</dbReference>
<evidence type="ECO:0000256" key="2">
    <source>
        <dbReference type="ARBA" id="ARBA00012180"/>
    </source>
</evidence>
<comment type="similarity">
    <text evidence="1">Belongs to the beta type-B retroviral polymerase family. HERV class-II K(HML-2) pol subfamily.</text>
</comment>
<evidence type="ECO:0000259" key="10">
    <source>
        <dbReference type="PROSITE" id="PS50879"/>
    </source>
</evidence>
<dbReference type="AlphaFoldDB" id="A0A7K5ZTK3"/>
<evidence type="ECO:0000256" key="4">
    <source>
        <dbReference type="ARBA" id="ARBA00022695"/>
    </source>
</evidence>
<keyword evidence="6" id="KW-0255">Endonuclease</keyword>
<dbReference type="PROSITE" id="PS50878">
    <property type="entry name" value="RT_POL"/>
    <property type="match status" value="1"/>
</dbReference>
<dbReference type="PANTHER" id="PTHR41694:SF3">
    <property type="entry name" value="RNA-DIRECTED DNA POLYMERASE-RELATED"/>
    <property type="match status" value="1"/>
</dbReference>
<dbReference type="EC" id="3.1.26.4" evidence="2"/>
<dbReference type="GO" id="GO:0003964">
    <property type="term" value="F:RNA-directed DNA polymerase activity"/>
    <property type="evidence" value="ECO:0007669"/>
    <property type="project" value="UniProtKB-KW"/>
</dbReference>
<dbReference type="InterPro" id="IPR043502">
    <property type="entry name" value="DNA/RNA_pol_sf"/>
</dbReference>
<evidence type="ECO:0000256" key="8">
    <source>
        <dbReference type="ARBA" id="ARBA00022918"/>
    </source>
</evidence>
<dbReference type="InterPro" id="IPR043128">
    <property type="entry name" value="Rev_trsase/Diguanyl_cyclase"/>
</dbReference>
<feature type="domain" description="RNase H type-1" evidence="10">
    <location>
        <begin position="435"/>
        <end position="554"/>
    </location>
</feature>
<dbReference type="OrthoDB" id="6773263at2759"/>
<dbReference type="GO" id="GO:0004523">
    <property type="term" value="F:RNA-DNA hybrid ribonuclease activity"/>
    <property type="evidence" value="ECO:0007669"/>
    <property type="project" value="UniProtKB-EC"/>
</dbReference>
<dbReference type="PANTHER" id="PTHR41694">
    <property type="entry name" value="ENDOGENOUS RETROVIRUS GROUP K MEMBER POL PROTEIN"/>
    <property type="match status" value="1"/>
</dbReference>
<dbReference type="EMBL" id="VZRK01000122">
    <property type="protein sequence ID" value="NWU80953.1"/>
    <property type="molecule type" value="Genomic_DNA"/>
</dbReference>
<comment type="caution">
    <text evidence="11">The sequence shown here is derived from an EMBL/GenBank/DDBJ whole genome shotgun (WGS) entry which is preliminary data.</text>
</comment>
<dbReference type="Gene3D" id="3.30.420.10">
    <property type="entry name" value="Ribonuclease H-like superfamily/Ribonuclease H"/>
    <property type="match status" value="1"/>
</dbReference>
<dbReference type="Pfam" id="PF06817">
    <property type="entry name" value="RVT_thumb"/>
    <property type="match status" value="1"/>
</dbReference>
<feature type="non-terminal residue" evidence="11">
    <location>
        <position position="1"/>
    </location>
</feature>
<evidence type="ECO:0000256" key="7">
    <source>
        <dbReference type="ARBA" id="ARBA00022801"/>
    </source>
</evidence>
<dbReference type="Pfam" id="PF00075">
    <property type="entry name" value="RNase_H"/>
    <property type="match status" value="1"/>
</dbReference>
<gene>
    <name evidence="11" type="primary">Hervk_0</name>
    <name evidence="11" type="ORF">ONYCOR_R07035</name>
</gene>
<dbReference type="InterPro" id="IPR002156">
    <property type="entry name" value="RNaseH_domain"/>
</dbReference>